<proteinExistence type="predicted"/>
<dbReference type="InterPro" id="IPR003593">
    <property type="entry name" value="AAA+_ATPase"/>
</dbReference>
<dbReference type="Gene3D" id="3.40.50.300">
    <property type="entry name" value="P-loop containing nucleotide triphosphate hydrolases"/>
    <property type="match status" value="2"/>
</dbReference>
<evidence type="ECO:0000256" key="5">
    <source>
        <dbReference type="ARBA" id="ARBA00022777"/>
    </source>
</evidence>
<accession>A0ABU5VZ93</accession>
<keyword evidence="2" id="KW-0597">Phosphoprotein</keyword>
<dbReference type="InterPro" id="IPR010624">
    <property type="entry name" value="KaiC_dom"/>
</dbReference>
<dbReference type="InterPro" id="IPR027417">
    <property type="entry name" value="P-loop_NTPase"/>
</dbReference>
<dbReference type="InterPro" id="IPR014774">
    <property type="entry name" value="KaiC-like_dom"/>
</dbReference>
<evidence type="ECO:0000313" key="9">
    <source>
        <dbReference type="Proteomes" id="UP001302274"/>
    </source>
</evidence>
<evidence type="ECO:0000256" key="1">
    <source>
        <dbReference type="ARBA" id="ARBA00012513"/>
    </source>
</evidence>
<evidence type="ECO:0000256" key="4">
    <source>
        <dbReference type="ARBA" id="ARBA00022737"/>
    </source>
</evidence>
<dbReference type="SMART" id="SM00382">
    <property type="entry name" value="AAA"/>
    <property type="match status" value="2"/>
</dbReference>
<feature type="domain" description="KaiC" evidence="7">
    <location>
        <begin position="6"/>
        <end position="245"/>
    </location>
</feature>
<evidence type="ECO:0000256" key="2">
    <source>
        <dbReference type="ARBA" id="ARBA00022553"/>
    </source>
</evidence>
<sequence>MSVKQIRYKTGIKGFDNILNGGFPENRLYLMQGEPGTGKTTLAFQFLLEGIAEGQRCLYISFSESREELEAVAESHNWDISKLDMLELGSIEEQLKPEAQNTIFYPSEVEMNQTMDVLYSEIERIKPKRVVFDSISEMRMLAESSLRYRRQMLALKQYFAKQDCTVLMLDDLTTSPKDLQVQSIVHGVINLQKLHPEFGNERRRLNIVKLRGIEYMGGFHDYIIKKGGVDIFPRMISAQHDSKRSVERFSSDIKELDNLLGGGLDAGTSTLFLGPAGTGKSTLSLQYAYAAAERGEKSIVFAFEESLGTLLTRTTSLGMNIQKHIDAGTMKISKIDPAQLSPGEFADQIRTAVLKDNFKVVSIDSLNGYLHAMPQEQFLTLQLHELLAFLAGQGVATLLVLAQQGMMGHMMNTPIDLTYLADTVVITRYFENAGTVRKAVSVIKQRSGMHETTIRELIFTKNGLVVGRPLTEFRGVLTGVPEFTSNSRENSINNE</sequence>
<dbReference type="SUPFAM" id="SSF52540">
    <property type="entry name" value="P-loop containing nucleoside triphosphate hydrolases"/>
    <property type="match status" value="2"/>
</dbReference>
<dbReference type="EMBL" id="JAYGJQ010000002">
    <property type="protein sequence ID" value="MEA9357335.1"/>
    <property type="molecule type" value="Genomic_DNA"/>
</dbReference>
<dbReference type="PROSITE" id="PS51146">
    <property type="entry name" value="KAIC"/>
    <property type="match status" value="2"/>
</dbReference>
<dbReference type="PANTHER" id="PTHR42926:SF1">
    <property type="entry name" value="CIRCADIAN CLOCK OSCILLATOR PROTEIN KAIC 1"/>
    <property type="match status" value="1"/>
</dbReference>
<dbReference type="EC" id="2.7.11.1" evidence="1"/>
<dbReference type="Proteomes" id="UP001302274">
    <property type="component" value="Unassembled WGS sequence"/>
</dbReference>
<keyword evidence="4" id="KW-0677">Repeat</keyword>
<dbReference type="InterPro" id="IPR051347">
    <property type="entry name" value="Circadian_clock_KaiC-rel"/>
</dbReference>
<dbReference type="PRINTS" id="PR01874">
    <property type="entry name" value="DNAREPAIRADA"/>
</dbReference>
<evidence type="ECO:0000313" key="8">
    <source>
        <dbReference type="EMBL" id="MEA9357335.1"/>
    </source>
</evidence>
<keyword evidence="3" id="KW-0808">Transferase</keyword>
<dbReference type="PANTHER" id="PTHR42926">
    <property type="match status" value="1"/>
</dbReference>
<protein>
    <recommendedName>
        <fullName evidence="1">non-specific serine/threonine protein kinase</fullName>
        <ecNumber evidence="1">2.7.11.1</ecNumber>
    </recommendedName>
</protein>
<evidence type="ECO:0000259" key="7">
    <source>
        <dbReference type="PROSITE" id="PS51146"/>
    </source>
</evidence>
<dbReference type="RefSeq" id="WP_323577303.1">
    <property type="nucleotide sequence ID" value="NZ_JAYGJQ010000002.1"/>
</dbReference>
<dbReference type="Pfam" id="PF06745">
    <property type="entry name" value="ATPase"/>
    <property type="match status" value="2"/>
</dbReference>
<evidence type="ECO:0000256" key="3">
    <source>
        <dbReference type="ARBA" id="ARBA00022679"/>
    </source>
</evidence>
<evidence type="ECO:0000256" key="6">
    <source>
        <dbReference type="ARBA" id="ARBA00022801"/>
    </source>
</evidence>
<gene>
    <name evidence="8" type="ORF">SHI21_14005</name>
</gene>
<dbReference type="PIRSF" id="PIRSF039117">
    <property type="entry name" value="KaiC"/>
    <property type="match status" value="1"/>
</dbReference>
<keyword evidence="9" id="KW-1185">Reference proteome</keyword>
<dbReference type="CDD" id="cd19488">
    <property type="entry name" value="KaiC-like_N"/>
    <property type="match status" value="1"/>
</dbReference>
<reference evidence="8 9" key="1">
    <citation type="submission" date="2023-11" db="EMBL/GenBank/DDBJ databases">
        <title>A Novel Polar Bacteriovorax (B. antarcticus) Isolated from the Biocrust in Antarctica.</title>
        <authorList>
            <person name="Mun W."/>
            <person name="Choi S.Y."/>
            <person name="Mitchell R.J."/>
        </authorList>
    </citation>
    <scope>NUCLEOTIDE SEQUENCE [LARGE SCALE GENOMIC DNA]</scope>
    <source>
        <strain evidence="8 9">PP10</strain>
    </source>
</reference>
<organism evidence="8 9">
    <name type="scientific">Bacteriovorax antarcticus</name>
    <dbReference type="NCBI Taxonomy" id="3088717"/>
    <lineage>
        <taxon>Bacteria</taxon>
        <taxon>Pseudomonadati</taxon>
        <taxon>Bdellovibrionota</taxon>
        <taxon>Bacteriovoracia</taxon>
        <taxon>Bacteriovoracales</taxon>
        <taxon>Bacteriovoracaceae</taxon>
        <taxon>Bacteriovorax</taxon>
    </lineage>
</organism>
<name>A0ABU5VZ93_9BACT</name>
<feature type="domain" description="KaiC" evidence="7">
    <location>
        <begin position="247"/>
        <end position="480"/>
    </location>
</feature>
<comment type="caution">
    <text evidence="8">The sequence shown here is derived from an EMBL/GenBank/DDBJ whole genome shotgun (WGS) entry which is preliminary data.</text>
</comment>
<keyword evidence="5" id="KW-0418">Kinase</keyword>
<keyword evidence="6" id="KW-0378">Hydrolase</keyword>
<dbReference type="InterPro" id="IPR030665">
    <property type="entry name" value="KaiC"/>
</dbReference>